<dbReference type="Proteomes" id="UP001165064">
    <property type="component" value="Unassembled WGS sequence"/>
</dbReference>
<comment type="caution">
    <text evidence="1">The sequence shown here is derived from an EMBL/GenBank/DDBJ whole genome shotgun (WGS) entry which is preliminary data.</text>
</comment>
<gene>
    <name evidence="1" type="ORF">Amon02_000316600</name>
</gene>
<reference evidence="1" key="1">
    <citation type="submission" date="2023-04" db="EMBL/GenBank/DDBJ databases">
        <title>Ambrosiozyma monospora NBRC 10751.</title>
        <authorList>
            <person name="Ichikawa N."/>
            <person name="Sato H."/>
            <person name="Tonouchi N."/>
        </authorList>
    </citation>
    <scope>NUCLEOTIDE SEQUENCE</scope>
    <source>
        <strain evidence="1">NBRC 10751</strain>
    </source>
</reference>
<sequence>MNRYHLVPFLGHYTQHLALVDLIQFINHIESTTSLRIKFMALSQFTHHLLQTPKFTQFVNSMSNSNAVSTVIKFLYQETQVNDSVWQRSVIRDFSIKCGIPLGKKSGMFGRFKRVELDELERALDELHEGMELLDASDVLKRLHYLQMGVNNNGGIN</sequence>
<name>A0ACB5SZS6_AMBMO</name>
<evidence type="ECO:0000313" key="1">
    <source>
        <dbReference type="EMBL" id="GME77778.1"/>
    </source>
</evidence>
<protein>
    <submittedName>
        <fullName evidence="1">Unnamed protein product</fullName>
    </submittedName>
</protein>
<evidence type="ECO:0000313" key="2">
    <source>
        <dbReference type="Proteomes" id="UP001165064"/>
    </source>
</evidence>
<proteinExistence type="predicted"/>
<organism evidence="1 2">
    <name type="scientific">Ambrosiozyma monospora</name>
    <name type="common">Yeast</name>
    <name type="synonym">Endomycopsis monosporus</name>
    <dbReference type="NCBI Taxonomy" id="43982"/>
    <lineage>
        <taxon>Eukaryota</taxon>
        <taxon>Fungi</taxon>
        <taxon>Dikarya</taxon>
        <taxon>Ascomycota</taxon>
        <taxon>Saccharomycotina</taxon>
        <taxon>Pichiomycetes</taxon>
        <taxon>Pichiales</taxon>
        <taxon>Pichiaceae</taxon>
        <taxon>Ambrosiozyma</taxon>
    </lineage>
</organism>
<keyword evidence="2" id="KW-1185">Reference proteome</keyword>
<accession>A0ACB5SZS6</accession>
<dbReference type="EMBL" id="BSXS01001966">
    <property type="protein sequence ID" value="GME77778.1"/>
    <property type="molecule type" value="Genomic_DNA"/>
</dbReference>